<organism evidence="1 2">
    <name type="scientific">Araneus ventricosus</name>
    <name type="common">Orbweaver spider</name>
    <name type="synonym">Epeira ventricosa</name>
    <dbReference type="NCBI Taxonomy" id="182803"/>
    <lineage>
        <taxon>Eukaryota</taxon>
        <taxon>Metazoa</taxon>
        <taxon>Ecdysozoa</taxon>
        <taxon>Arthropoda</taxon>
        <taxon>Chelicerata</taxon>
        <taxon>Arachnida</taxon>
        <taxon>Araneae</taxon>
        <taxon>Araneomorphae</taxon>
        <taxon>Entelegynae</taxon>
        <taxon>Araneoidea</taxon>
        <taxon>Araneidae</taxon>
        <taxon>Araneus</taxon>
    </lineage>
</organism>
<evidence type="ECO:0000313" key="2">
    <source>
        <dbReference type="Proteomes" id="UP000499080"/>
    </source>
</evidence>
<gene>
    <name evidence="1" type="ORF">AVEN_263062_1</name>
</gene>
<feature type="non-terminal residue" evidence="1">
    <location>
        <position position="1"/>
    </location>
</feature>
<name>A0A4Y2W400_ARAVE</name>
<comment type="caution">
    <text evidence="1">The sequence shown here is derived from an EMBL/GenBank/DDBJ whole genome shotgun (WGS) entry which is preliminary data.</text>
</comment>
<sequence length="88" mass="9860">DPCLLFLCPTYGVSSDSNKDTTGEECGPWTRVFHAKGVICMDRSSELCKEVDDSIKIWADYAKEMMESEECKRDNELVKKPGGETTFG</sequence>
<dbReference type="AlphaFoldDB" id="A0A4Y2W400"/>
<dbReference type="Proteomes" id="UP000499080">
    <property type="component" value="Unassembled WGS sequence"/>
</dbReference>
<accession>A0A4Y2W400</accession>
<dbReference type="EMBL" id="BGPR01054067">
    <property type="protein sequence ID" value="GBO30860.1"/>
    <property type="molecule type" value="Genomic_DNA"/>
</dbReference>
<keyword evidence="2" id="KW-1185">Reference proteome</keyword>
<reference evidence="1 2" key="1">
    <citation type="journal article" date="2019" name="Sci. Rep.">
        <title>Orb-weaving spider Araneus ventricosus genome elucidates the spidroin gene catalogue.</title>
        <authorList>
            <person name="Kono N."/>
            <person name="Nakamura H."/>
            <person name="Ohtoshi R."/>
            <person name="Moran D.A.P."/>
            <person name="Shinohara A."/>
            <person name="Yoshida Y."/>
            <person name="Fujiwara M."/>
            <person name="Mori M."/>
            <person name="Tomita M."/>
            <person name="Arakawa K."/>
        </authorList>
    </citation>
    <scope>NUCLEOTIDE SEQUENCE [LARGE SCALE GENOMIC DNA]</scope>
</reference>
<protein>
    <submittedName>
        <fullName evidence="1">Uncharacterized protein</fullName>
    </submittedName>
</protein>
<proteinExistence type="predicted"/>
<evidence type="ECO:0000313" key="1">
    <source>
        <dbReference type="EMBL" id="GBO30860.1"/>
    </source>
</evidence>